<dbReference type="SMART" id="SM00457">
    <property type="entry name" value="MACPF"/>
    <property type="match status" value="1"/>
</dbReference>
<dbReference type="Ensembl" id="ENSCCRT00010062447.1">
    <property type="protein sequence ID" value="ENSCCRP00010056979.1"/>
    <property type="gene ID" value="ENSCCRG00010024150.1"/>
</dbReference>
<dbReference type="InterPro" id="IPR052784">
    <property type="entry name" value="Perforin-1_pore-forming"/>
</dbReference>
<sequence>MLFFFIGKQSIHTHFTGMWAVLVFYLFLPIVQSCTKGKPNECTEATFAPGSNLAGEGYDVTKMQRKGAFVINTEVWRRKDKSCTLCRNPYMEGANQKLPTSVVDWRSSKKCNIQVSSSLYQSSEELVSSSMSSIENNWAASLGIDVKQNTGSLILAGTNSKLAEYSMEKTKRDKYNFASQSISCSFYSYRVSNKPVLHPEFKRSVKELPKTYNLDFKKRFYKFINTYGTHYITKVILVYNLLHINGLQRPKMLQQHNTLQVKPLIRSFLFCQVTLGGRVHSVTSIRQCETALQGLSADEVKTCLDVEASASIRGKVDMKAESKHCNEDKDKTESKSSFSSRFSDRLTEVTGGHTSEPEILFSGGKDPSAYKEWLESLPQNPDVISYSLESLHELISTKDPVRKHLRQAIHDYILEKSFWRNCTDSCKDGVKTNPNNPCVCTCRNNPGITPDCCPSKRGLSRVKVTVVRAQNLWGDTTTATDGYVKLFDKNNILIGRTDMITNNNSPYWGRTFDLGDVVLAENEKIKLEVWDEDNKWDDDWLGNCEVPIKAGHQDNFCTLNHGLLFYKTEVTCAPSLSGPYCAKYVGSPMNFQLEKVYASRNARPVPAEILMSKGVLLDRLYVYQKTNYSAKTIL</sequence>
<accession>A0A8C1L7M0</accession>
<evidence type="ECO:0000313" key="7">
    <source>
        <dbReference type="Proteomes" id="UP000694427"/>
    </source>
</evidence>
<dbReference type="GO" id="GO:0022829">
    <property type="term" value="F:wide pore channel activity"/>
    <property type="evidence" value="ECO:0007669"/>
    <property type="project" value="TreeGrafter"/>
</dbReference>
<dbReference type="GO" id="GO:0051607">
    <property type="term" value="P:defense response to virus"/>
    <property type="evidence" value="ECO:0007669"/>
    <property type="project" value="TreeGrafter"/>
</dbReference>
<evidence type="ECO:0000256" key="2">
    <source>
        <dbReference type="SAM" id="MobiDB-lite"/>
    </source>
</evidence>
<feature type="signal peptide" evidence="3">
    <location>
        <begin position="1"/>
        <end position="33"/>
    </location>
</feature>
<dbReference type="SUPFAM" id="SSF49562">
    <property type="entry name" value="C2 domain (Calcium/lipid-binding domain, CaLB)"/>
    <property type="match status" value="1"/>
</dbReference>
<dbReference type="Pfam" id="PF01823">
    <property type="entry name" value="MACPF"/>
    <property type="match status" value="2"/>
</dbReference>
<dbReference type="Pfam" id="PF00168">
    <property type="entry name" value="C2"/>
    <property type="match status" value="1"/>
</dbReference>
<feature type="chain" id="PRO_5034512678" evidence="3">
    <location>
        <begin position="34"/>
        <end position="634"/>
    </location>
</feature>
<feature type="domain" description="C2" evidence="4">
    <location>
        <begin position="442"/>
        <end position="561"/>
    </location>
</feature>
<dbReference type="SMART" id="SM00239">
    <property type="entry name" value="C2"/>
    <property type="match status" value="1"/>
</dbReference>
<feature type="region of interest" description="Disordered" evidence="2">
    <location>
        <begin position="320"/>
        <end position="339"/>
    </location>
</feature>
<dbReference type="PROSITE" id="PS50004">
    <property type="entry name" value="C2"/>
    <property type="match status" value="1"/>
</dbReference>
<name>A0A8C1L7M0_CYPCA</name>
<dbReference type="PANTHER" id="PTHR46096">
    <property type="entry name" value="PERFORIN-1"/>
    <property type="match status" value="1"/>
</dbReference>
<dbReference type="InterPro" id="IPR000008">
    <property type="entry name" value="C2_dom"/>
</dbReference>
<feature type="domain" description="MACPF" evidence="5">
    <location>
        <begin position="38"/>
        <end position="420"/>
    </location>
</feature>
<dbReference type="GO" id="GO:0005509">
    <property type="term" value="F:calcium ion binding"/>
    <property type="evidence" value="ECO:0007669"/>
    <property type="project" value="InterPro"/>
</dbReference>
<reference evidence="6" key="1">
    <citation type="submission" date="2025-08" db="UniProtKB">
        <authorList>
            <consortium name="Ensembl"/>
        </authorList>
    </citation>
    <scope>IDENTIFICATION</scope>
</reference>
<dbReference type="Gene3D" id="2.60.40.150">
    <property type="entry name" value="C2 domain"/>
    <property type="match status" value="1"/>
</dbReference>
<dbReference type="InterPro" id="IPR020864">
    <property type="entry name" value="MACPF"/>
</dbReference>
<dbReference type="InterPro" id="IPR037300">
    <property type="entry name" value="Perforin-1_C2"/>
</dbReference>
<dbReference type="GO" id="GO:0001913">
    <property type="term" value="P:T cell mediated cytotoxicity"/>
    <property type="evidence" value="ECO:0007669"/>
    <property type="project" value="TreeGrafter"/>
</dbReference>
<evidence type="ECO:0000256" key="3">
    <source>
        <dbReference type="SAM" id="SignalP"/>
    </source>
</evidence>
<dbReference type="InterPro" id="IPR035892">
    <property type="entry name" value="C2_domain_sf"/>
</dbReference>
<feature type="compositionally biased region" description="Basic and acidic residues" evidence="2">
    <location>
        <begin position="320"/>
        <end position="334"/>
    </location>
</feature>
<dbReference type="GO" id="GO:0016020">
    <property type="term" value="C:membrane"/>
    <property type="evidence" value="ECO:0007669"/>
    <property type="project" value="TreeGrafter"/>
</dbReference>
<protein>
    <submittedName>
        <fullName evidence="6">Perforin-1-like</fullName>
    </submittedName>
</protein>
<dbReference type="Proteomes" id="UP000694427">
    <property type="component" value="Unplaced"/>
</dbReference>
<reference evidence="6" key="2">
    <citation type="submission" date="2025-09" db="UniProtKB">
        <authorList>
            <consortium name="Ensembl"/>
        </authorList>
    </citation>
    <scope>IDENTIFICATION</scope>
</reference>
<dbReference type="PROSITE" id="PS51412">
    <property type="entry name" value="MACPF_2"/>
    <property type="match status" value="1"/>
</dbReference>
<dbReference type="CDD" id="cd04032">
    <property type="entry name" value="C2_Perforin"/>
    <property type="match status" value="1"/>
</dbReference>
<evidence type="ECO:0000259" key="4">
    <source>
        <dbReference type="PROSITE" id="PS50004"/>
    </source>
</evidence>
<dbReference type="GO" id="GO:0001771">
    <property type="term" value="P:immunological synapse formation"/>
    <property type="evidence" value="ECO:0007669"/>
    <property type="project" value="TreeGrafter"/>
</dbReference>
<evidence type="ECO:0000259" key="5">
    <source>
        <dbReference type="PROSITE" id="PS51412"/>
    </source>
</evidence>
<evidence type="ECO:0000256" key="1">
    <source>
        <dbReference type="ARBA" id="ARBA00022729"/>
    </source>
</evidence>
<dbReference type="AlphaFoldDB" id="A0A8C1L7M0"/>
<dbReference type="PANTHER" id="PTHR46096:SF3">
    <property type="entry name" value="PERFORIN-1"/>
    <property type="match status" value="1"/>
</dbReference>
<dbReference type="GO" id="GO:0140911">
    <property type="term" value="F:pore-forming activity"/>
    <property type="evidence" value="ECO:0007669"/>
    <property type="project" value="InterPro"/>
</dbReference>
<evidence type="ECO:0000313" key="6">
    <source>
        <dbReference type="Ensembl" id="ENSCCRP00010056979.1"/>
    </source>
</evidence>
<organism evidence="6 7">
    <name type="scientific">Cyprinus carpio</name>
    <name type="common">Common carp</name>
    <dbReference type="NCBI Taxonomy" id="7962"/>
    <lineage>
        <taxon>Eukaryota</taxon>
        <taxon>Metazoa</taxon>
        <taxon>Chordata</taxon>
        <taxon>Craniata</taxon>
        <taxon>Vertebrata</taxon>
        <taxon>Euteleostomi</taxon>
        <taxon>Actinopterygii</taxon>
        <taxon>Neopterygii</taxon>
        <taxon>Teleostei</taxon>
        <taxon>Ostariophysi</taxon>
        <taxon>Cypriniformes</taxon>
        <taxon>Cyprinidae</taxon>
        <taxon>Cyprininae</taxon>
        <taxon>Cyprinus</taxon>
    </lineage>
</organism>
<keyword evidence="7" id="KW-1185">Reference proteome</keyword>
<gene>
    <name evidence="6" type="primary">LOC109060352</name>
</gene>
<keyword evidence="1 3" id="KW-0732">Signal</keyword>
<proteinExistence type="predicted"/>